<organism evidence="1 2">
    <name type="scientific">Tabrizicola piscis</name>
    <dbReference type="NCBI Taxonomy" id="2494374"/>
    <lineage>
        <taxon>Bacteria</taxon>
        <taxon>Pseudomonadati</taxon>
        <taxon>Pseudomonadota</taxon>
        <taxon>Alphaproteobacteria</taxon>
        <taxon>Rhodobacterales</taxon>
        <taxon>Paracoccaceae</taxon>
        <taxon>Tabrizicola</taxon>
    </lineage>
</organism>
<reference evidence="1 2" key="1">
    <citation type="submission" date="2018-12" db="EMBL/GenBank/DDBJ databases">
        <title>Complete genome sequencing of Tabrizicola sp. K13M18.</title>
        <authorList>
            <person name="Bae J.-W."/>
        </authorList>
    </citation>
    <scope>NUCLEOTIDE SEQUENCE [LARGE SCALE GENOMIC DNA]</scope>
    <source>
        <strain evidence="1 2">K13M18</strain>
    </source>
</reference>
<dbReference type="KEGG" id="taw:EI545_06275"/>
<accession>A0A3S8U4J7</accession>
<dbReference type="RefSeq" id="WP_125324671.1">
    <property type="nucleotide sequence ID" value="NZ_CP034328.1"/>
</dbReference>
<sequence>MPSIIVLTQELPATDMANIPPSHEQALLAGMKIFGNFHINNYDQTSSQTAAESLKRAFQHAITNGCTVYYWSNKLSRFVKLTNPTRSGVNINFTESEGGNFKIHVHLDEGGNNPKMNITMPIGDHTTYLDLFNALSAQDHNAGSIEFFAAATLISRCK</sequence>
<evidence type="ECO:0000313" key="2">
    <source>
        <dbReference type="Proteomes" id="UP000282002"/>
    </source>
</evidence>
<gene>
    <name evidence="1" type="ORF">EI545_06275</name>
</gene>
<dbReference type="Proteomes" id="UP000282002">
    <property type="component" value="Chromosome"/>
</dbReference>
<protein>
    <submittedName>
        <fullName evidence="1">Uncharacterized protein</fullName>
    </submittedName>
</protein>
<name>A0A3S8U4J7_9RHOB</name>
<keyword evidence="2" id="KW-1185">Reference proteome</keyword>
<proteinExistence type="predicted"/>
<dbReference type="EMBL" id="CP034328">
    <property type="protein sequence ID" value="AZL58470.1"/>
    <property type="molecule type" value="Genomic_DNA"/>
</dbReference>
<dbReference type="AlphaFoldDB" id="A0A3S8U4J7"/>
<evidence type="ECO:0000313" key="1">
    <source>
        <dbReference type="EMBL" id="AZL58470.1"/>
    </source>
</evidence>